<feature type="transmembrane region" description="Helical" evidence="6">
    <location>
        <begin position="149"/>
        <end position="168"/>
    </location>
</feature>
<evidence type="ECO:0008006" key="9">
    <source>
        <dbReference type="Google" id="ProtNLM"/>
    </source>
</evidence>
<feature type="transmembrane region" description="Helical" evidence="6">
    <location>
        <begin position="69"/>
        <end position="89"/>
    </location>
</feature>
<keyword evidence="2" id="KW-1003">Cell membrane</keyword>
<dbReference type="KEGG" id="cdq:BOQ54_05835"/>
<keyword evidence="3 6" id="KW-0812">Transmembrane</keyword>
<keyword evidence="8" id="KW-1185">Reference proteome</keyword>
<feature type="transmembrane region" description="Helical" evidence="6">
    <location>
        <begin position="42"/>
        <end position="62"/>
    </location>
</feature>
<accession>A0AAC9NY07</accession>
<dbReference type="RefSeq" id="WP_071923503.1">
    <property type="nucleotide sequence ID" value="NZ_CP018095.1"/>
</dbReference>
<dbReference type="GO" id="GO:0015171">
    <property type="term" value="F:amino acid transmembrane transporter activity"/>
    <property type="evidence" value="ECO:0007669"/>
    <property type="project" value="TreeGrafter"/>
</dbReference>
<evidence type="ECO:0000256" key="4">
    <source>
        <dbReference type="ARBA" id="ARBA00022989"/>
    </source>
</evidence>
<name>A0AAC9NY07_9HYPH</name>
<sequence>MDAVLLFLLTSLALVGSPGPNTLSLAALGAALGMRRVVPYMLGLDLGMVAVVALVGSGLWAAVLSSPRIAPVVTFAASAYLIFLAYRIATAPPLRTAAAGSAARPPRWHAGATLSLANPKAYVAVAAVFSRYSVWPDSTIGDQLLKGTLLLATVVLVNILWLAAGSLLARPMDNPRARRVLNMSFAGLLILSVAVPWVLSPPGKP</sequence>
<evidence type="ECO:0000256" key="1">
    <source>
        <dbReference type="ARBA" id="ARBA00004651"/>
    </source>
</evidence>
<dbReference type="InterPro" id="IPR001123">
    <property type="entry name" value="LeuE-type"/>
</dbReference>
<dbReference type="EMBL" id="CP018095">
    <property type="protein sequence ID" value="APF36907.1"/>
    <property type="molecule type" value="Genomic_DNA"/>
</dbReference>
<evidence type="ECO:0000256" key="3">
    <source>
        <dbReference type="ARBA" id="ARBA00022692"/>
    </source>
</evidence>
<dbReference type="PANTHER" id="PTHR30086">
    <property type="entry name" value="ARGININE EXPORTER PROTEIN ARGO"/>
    <property type="match status" value="1"/>
</dbReference>
<organism evidence="7 8">
    <name type="scientific">Chelatococcus daeguensis</name>
    <dbReference type="NCBI Taxonomy" id="444444"/>
    <lineage>
        <taxon>Bacteria</taxon>
        <taxon>Pseudomonadati</taxon>
        <taxon>Pseudomonadota</taxon>
        <taxon>Alphaproteobacteria</taxon>
        <taxon>Hyphomicrobiales</taxon>
        <taxon>Chelatococcaceae</taxon>
        <taxon>Chelatococcus</taxon>
    </lineage>
</organism>
<feature type="transmembrane region" description="Helical" evidence="6">
    <location>
        <begin position="180"/>
        <end position="199"/>
    </location>
</feature>
<keyword evidence="5 6" id="KW-0472">Membrane</keyword>
<reference evidence="7 8" key="1">
    <citation type="submission" date="2016-11" db="EMBL/GenBank/DDBJ databases">
        <title>Complete genome sequence of the aerobically denitrifying bacterium Chelatococcus daeguensis TAD1.</title>
        <authorList>
            <person name="Yang Y."/>
            <person name="Huang S."/>
            <person name="Lin E."/>
        </authorList>
    </citation>
    <scope>NUCLEOTIDE SEQUENCE [LARGE SCALE GENOMIC DNA]</scope>
    <source>
        <strain evidence="7 8">TAD1</strain>
    </source>
</reference>
<dbReference type="AlphaFoldDB" id="A0AAC9NY07"/>
<keyword evidence="4 6" id="KW-1133">Transmembrane helix</keyword>
<proteinExistence type="predicted"/>
<dbReference type="GO" id="GO:0033228">
    <property type="term" value="P:cysteine export across plasma membrane"/>
    <property type="evidence" value="ECO:0007669"/>
    <property type="project" value="TreeGrafter"/>
</dbReference>
<dbReference type="Proteomes" id="UP000182703">
    <property type="component" value="Chromosome"/>
</dbReference>
<evidence type="ECO:0000256" key="5">
    <source>
        <dbReference type="ARBA" id="ARBA00023136"/>
    </source>
</evidence>
<dbReference type="Pfam" id="PF01810">
    <property type="entry name" value="LysE"/>
    <property type="match status" value="1"/>
</dbReference>
<evidence type="ECO:0000313" key="7">
    <source>
        <dbReference type="EMBL" id="APF36907.1"/>
    </source>
</evidence>
<comment type="subcellular location">
    <subcellularLocation>
        <location evidence="1">Cell membrane</location>
        <topology evidence="1">Multi-pass membrane protein</topology>
    </subcellularLocation>
</comment>
<protein>
    <recommendedName>
        <fullName evidence="9">Threonine/homoserine/homoserine lactone efflux protein</fullName>
    </recommendedName>
</protein>
<evidence type="ECO:0000313" key="8">
    <source>
        <dbReference type="Proteomes" id="UP000182703"/>
    </source>
</evidence>
<dbReference type="GO" id="GO:0005886">
    <property type="term" value="C:plasma membrane"/>
    <property type="evidence" value="ECO:0007669"/>
    <property type="project" value="UniProtKB-SubCell"/>
</dbReference>
<evidence type="ECO:0000256" key="2">
    <source>
        <dbReference type="ARBA" id="ARBA00022475"/>
    </source>
</evidence>
<evidence type="ECO:0000256" key="6">
    <source>
        <dbReference type="SAM" id="Phobius"/>
    </source>
</evidence>
<gene>
    <name evidence="7" type="ORF">BOQ54_05835</name>
</gene>
<dbReference type="PANTHER" id="PTHR30086:SF20">
    <property type="entry name" value="ARGININE EXPORTER PROTEIN ARGO-RELATED"/>
    <property type="match status" value="1"/>
</dbReference>